<comment type="caution">
    <text evidence="1">The sequence shown here is derived from an EMBL/GenBank/DDBJ whole genome shotgun (WGS) entry which is preliminary data.</text>
</comment>
<keyword evidence="2" id="KW-1185">Reference proteome</keyword>
<dbReference type="Proteomes" id="UP000554144">
    <property type="component" value="Unassembled WGS sequence"/>
</dbReference>
<evidence type="ECO:0000313" key="1">
    <source>
        <dbReference type="EMBL" id="NYT84760.1"/>
    </source>
</evidence>
<reference evidence="1 2" key="1">
    <citation type="submission" date="2020-07" db="EMBL/GenBank/DDBJ databases">
        <title>Taxonomic revisions and descriptions of new bacterial species based on genomic comparisons in the high-G+C-content subgroup of the family Alcaligenaceae.</title>
        <authorList>
            <person name="Szabo A."/>
            <person name="Felfoldi T."/>
        </authorList>
    </citation>
    <scope>NUCLEOTIDE SEQUENCE [LARGE SCALE GENOMIC DNA]</scope>
    <source>
        <strain evidence="1 2">DSM 25667</strain>
    </source>
</reference>
<name>A0A853GY99_9BURK</name>
<dbReference type="AlphaFoldDB" id="A0A853GY99"/>
<gene>
    <name evidence="1" type="ORF">H0A62_04005</name>
</gene>
<dbReference type="EMBL" id="JACCEV010000001">
    <property type="protein sequence ID" value="NYT84760.1"/>
    <property type="molecule type" value="Genomic_DNA"/>
</dbReference>
<dbReference type="RefSeq" id="WP_167667227.1">
    <property type="nucleotide sequence ID" value="NZ_JACCEV010000001.1"/>
</dbReference>
<proteinExistence type="predicted"/>
<accession>A0A853GY99</accession>
<evidence type="ECO:0000313" key="2">
    <source>
        <dbReference type="Proteomes" id="UP000554144"/>
    </source>
</evidence>
<sequence length="67" mass="7475">MRHPAALRKTQASQSFVSIENGNSAYLTMTESIGIRVDHYAFRQVDFAGHLSHFVRLRPLTSKGTLG</sequence>
<protein>
    <submittedName>
        <fullName evidence="1">Uncharacterized protein</fullName>
    </submittedName>
</protein>
<organism evidence="1 2">
    <name type="scientific">Pollutimonas harenae</name>
    <dbReference type="NCBI Taxonomy" id="657015"/>
    <lineage>
        <taxon>Bacteria</taxon>
        <taxon>Pseudomonadati</taxon>
        <taxon>Pseudomonadota</taxon>
        <taxon>Betaproteobacteria</taxon>
        <taxon>Burkholderiales</taxon>
        <taxon>Alcaligenaceae</taxon>
        <taxon>Pollutimonas</taxon>
    </lineage>
</organism>